<dbReference type="RefSeq" id="WP_052111452.1">
    <property type="nucleotide sequence ID" value="NZ_AVBF01000091.1"/>
</dbReference>
<keyword evidence="2 6" id="KW-0547">Nucleotide-binding</keyword>
<keyword evidence="6" id="KW-0378">Hydrolase</keyword>
<evidence type="ECO:0000256" key="6">
    <source>
        <dbReference type="HAMAP-Rule" id="MF_02040"/>
    </source>
</evidence>
<dbReference type="eggNOG" id="COG0489">
    <property type="taxonomic scope" value="Bacteria"/>
</dbReference>
<dbReference type="InterPro" id="IPR027417">
    <property type="entry name" value="P-loop_NTPase"/>
</dbReference>
<dbReference type="STRING" id="1385514.N782_02010"/>
<evidence type="ECO:0000256" key="5">
    <source>
        <dbReference type="ARBA" id="ARBA00023014"/>
    </source>
</evidence>
<protein>
    <recommendedName>
        <fullName evidence="6">Iron-sulfur cluster carrier protein</fullName>
    </recommendedName>
</protein>
<keyword evidence="8" id="KW-1185">Reference proteome</keyword>
<accession>A0A0A2T9C0</accession>
<dbReference type="PANTHER" id="PTHR42961:SF2">
    <property type="entry name" value="IRON-SULFUR PROTEIN NUBPL"/>
    <property type="match status" value="1"/>
</dbReference>
<dbReference type="FunFam" id="3.40.50.300:FF:001099">
    <property type="entry name" value="Iron-sulfur cluster carrier protein"/>
    <property type="match status" value="1"/>
</dbReference>
<comment type="function">
    <text evidence="6">Binds and transfers iron-sulfur (Fe-S) clusters to target apoproteins. Can hydrolyze ATP.</text>
</comment>
<dbReference type="InterPro" id="IPR019591">
    <property type="entry name" value="Mrp/NBP35_ATP-bd"/>
</dbReference>
<keyword evidence="3 6" id="KW-0067">ATP-binding</keyword>
<evidence type="ECO:0000313" key="8">
    <source>
        <dbReference type="Proteomes" id="UP000030147"/>
    </source>
</evidence>
<evidence type="ECO:0000256" key="3">
    <source>
        <dbReference type="ARBA" id="ARBA00022840"/>
    </source>
</evidence>
<dbReference type="EMBL" id="AVBF01000091">
    <property type="protein sequence ID" value="KGP71003.1"/>
    <property type="molecule type" value="Genomic_DNA"/>
</dbReference>
<dbReference type="InterPro" id="IPR044304">
    <property type="entry name" value="NUBPL-like"/>
</dbReference>
<organism evidence="7 8">
    <name type="scientific">Pontibacillus yanchengensis Y32</name>
    <dbReference type="NCBI Taxonomy" id="1385514"/>
    <lineage>
        <taxon>Bacteria</taxon>
        <taxon>Bacillati</taxon>
        <taxon>Bacillota</taxon>
        <taxon>Bacilli</taxon>
        <taxon>Bacillales</taxon>
        <taxon>Bacillaceae</taxon>
        <taxon>Pontibacillus</taxon>
    </lineage>
</organism>
<dbReference type="GO" id="GO:0005524">
    <property type="term" value="F:ATP binding"/>
    <property type="evidence" value="ECO:0007669"/>
    <property type="project" value="UniProtKB-UniRule"/>
</dbReference>
<dbReference type="GO" id="GO:0016226">
    <property type="term" value="P:iron-sulfur cluster assembly"/>
    <property type="evidence" value="ECO:0007669"/>
    <property type="project" value="InterPro"/>
</dbReference>
<dbReference type="HAMAP" id="MF_02040">
    <property type="entry name" value="Mrp_NBP35"/>
    <property type="match status" value="1"/>
</dbReference>
<dbReference type="OrthoDB" id="9809679at2"/>
<comment type="caution">
    <text evidence="7">The sequence shown here is derived from an EMBL/GenBank/DDBJ whole genome shotgun (WGS) entry which is preliminary data.</text>
</comment>
<comment type="similarity">
    <text evidence="6">Belongs to the Mrp/NBP35 ATP-binding proteins family.</text>
</comment>
<dbReference type="PROSITE" id="PS01215">
    <property type="entry name" value="MRP"/>
    <property type="match status" value="1"/>
</dbReference>
<dbReference type="CDD" id="cd02037">
    <property type="entry name" value="Mrp_NBP35"/>
    <property type="match status" value="1"/>
</dbReference>
<keyword evidence="1 6" id="KW-0479">Metal-binding</keyword>
<gene>
    <name evidence="7" type="ORF">N782_02010</name>
</gene>
<sequence>MFSGEVIAVTSGKGGVGKSTVSVNLALALKKLGKKVAIVDLDIYGFSVPKLLGISARPKTVNERIIPVEAHGIKVMSMGFLIKGNEPVVWRGPMLGKMVNHFWSDVQWGELDYMILDLPPGTGDVALDMHQLIPQSKEIVVTTPHEAATHVAERAGSMAIKTDHEIIGVVENMAFFTPPGTEDQYYLFGKGGGETLADTLNTELISSLPIEPPYPDGTTPVLYEEGTVLHDHFLDLAKKVLVKTNQTSNV</sequence>
<name>A0A0A2T9C0_9BACI</name>
<evidence type="ECO:0000256" key="1">
    <source>
        <dbReference type="ARBA" id="ARBA00022723"/>
    </source>
</evidence>
<evidence type="ECO:0000256" key="2">
    <source>
        <dbReference type="ARBA" id="ARBA00022741"/>
    </source>
</evidence>
<dbReference type="PANTHER" id="PTHR42961">
    <property type="entry name" value="IRON-SULFUR PROTEIN NUBPL"/>
    <property type="match status" value="1"/>
</dbReference>
<dbReference type="GO" id="GO:0140663">
    <property type="term" value="F:ATP-dependent FeS chaperone activity"/>
    <property type="evidence" value="ECO:0007669"/>
    <property type="project" value="InterPro"/>
</dbReference>
<dbReference type="AlphaFoldDB" id="A0A0A2T9C0"/>
<keyword evidence="4 6" id="KW-0408">Iron</keyword>
<reference evidence="7 8" key="1">
    <citation type="journal article" date="2015" name="Stand. Genomic Sci.">
        <title>High quality draft genome sequence of the moderately halophilic bacterium Pontibacillus yanchengensis Y32(T) and comparison among Pontibacillus genomes.</title>
        <authorList>
            <person name="Huang J."/>
            <person name="Qiao Z.X."/>
            <person name="Tang J.W."/>
            <person name="Wang G."/>
        </authorList>
    </citation>
    <scope>NUCLEOTIDE SEQUENCE [LARGE SCALE GENOMIC DNA]</scope>
    <source>
        <strain evidence="7 8">Y32</strain>
    </source>
</reference>
<dbReference type="GO" id="GO:0046872">
    <property type="term" value="F:metal ion binding"/>
    <property type="evidence" value="ECO:0007669"/>
    <property type="project" value="UniProtKB-KW"/>
</dbReference>
<dbReference type="InterPro" id="IPR033756">
    <property type="entry name" value="YlxH/NBP35"/>
</dbReference>
<proteinExistence type="inferred from homology"/>
<keyword evidence="5 6" id="KW-0411">Iron-sulfur</keyword>
<dbReference type="Pfam" id="PF10609">
    <property type="entry name" value="ParA"/>
    <property type="match status" value="1"/>
</dbReference>
<dbReference type="GO" id="GO:0016887">
    <property type="term" value="F:ATP hydrolysis activity"/>
    <property type="evidence" value="ECO:0007669"/>
    <property type="project" value="UniProtKB-UniRule"/>
</dbReference>
<dbReference type="GO" id="GO:0051539">
    <property type="term" value="F:4 iron, 4 sulfur cluster binding"/>
    <property type="evidence" value="ECO:0007669"/>
    <property type="project" value="TreeGrafter"/>
</dbReference>
<evidence type="ECO:0000256" key="4">
    <source>
        <dbReference type="ARBA" id="ARBA00023004"/>
    </source>
</evidence>
<dbReference type="InterPro" id="IPR000808">
    <property type="entry name" value="Mrp-like_CS"/>
</dbReference>
<dbReference type="Gene3D" id="3.40.50.300">
    <property type="entry name" value="P-loop containing nucleotide triphosphate hydrolases"/>
    <property type="match status" value="1"/>
</dbReference>
<dbReference type="Proteomes" id="UP000030147">
    <property type="component" value="Unassembled WGS sequence"/>
</dbReference>
<evidence type="ECO:0000313" key="7">
    <source>
        <dbReference type="EMBL" id="KGP71003.1"/>
    </source>
</evidence>
<feature type="binding site" evidence="6">
    <location>
        <begin position="12"/>
        <end position="19"/>
    </location>
    <ligand>
        <name>ATP</name>
        <dbReference type="ChEBI" id="CHEBI:30616"/>
    </ligand>
</feature>
<dbReference type="SUPFAM" id="SSF52540">
    <property type="entry name" value="P-loop containing nucleoside triphosphate hydrolases"/>
    <property type="match status" value="1"/>
</dbReference>
<comment type="subunit">
    <text evidence="6">Homodimer.</text>
</comment>